<evidence type="ECO:0000313" key="2">
    <source>
        <dbReference type="Proteomes" id="UP000467260"/>
    </source>
</evidence>
<dbReference type="SUPFAM" id="SSF56784">
    <property type="entry name" value="HAD-like"/>
    <property type="match status" value="1"/>
</dbReference>
<gene>
    <name evidence="1" type="ORF">MHIB_24910</name>
</gene>
<organism evidence="1 2">
    <name type="scientific">Mycolicibacter hiberniae</name>
    <dbReference type="NCBI Taxonomy" id="29314"/>
    <lineage>
        <taxon>Bacteria</taxon>
        <taxon>Bacillati</taxon>
        <taxon>Actinomycetota</taxon>
        <taxon>Actinomycetes</taxon>
        <taxon>Mycobacteriales</taxon>
        <taxon>Mycobacteriaceae</taxon>
        <taxon>Mycolicibacter</taxon>
    </lineage>
</organism>
<dbReference type="SFLD" id="SFLDS00003">
    <property type="entry name" value="Haloacid_Dehalogenase"/>
    <property type="match status" value="1"/>
</dbReference>
<dbReference type="PANTHER" id="PTHR43434">
    <property type="entry name" value="PHOSPHOGLYCOLATE PHOSPHATASE"/>
    <property type="match status" value="1"/>
</dbReference>
<dbReference type="KEGG" id="mhib:MHIB_24910"/>
<accession>A0A7I7X5E5</accession>
<reference evidence="1 2" key="1">
    <citation type="journal article" date="2019" name="Emerg. Microbes Infect.">
        <title>Comprehensive subspecies identification of 175 nontuberculous mycobacteria species based on 7547 genomic profiles.</title>
        <authorList>
            <person name="Matsumoto Y."/>
            <person name="Kinjo T."/>
            <person name="Motooka D."/>
            <person name="Nabeya D."/>
            <person name="Jung N."/>
            <person name="Uechi K."/>
            <person name="Horii T."/>
            <person name="Iida T."/>
            <person name="Fujita J."/>
            <person name="Nakamura S."/>
        </authorList>
    </citation>
    <scope>NUCLEOTIDE SEQUENCE [LARGE SCALE GENOMIC DNA]</scope>
    <source>
        <strain evidence="1 2">JCM 13571</strain>
    </source>
</reference>
<dbReference type="Pfam" id="PF00702">
    <property type="entry name" value="Hydrolase"/>
    <property type="match status" value="1"/>
</dbReference>
<dbReference type="EMBL" id="AP022609">
    <property type="protein sequence ID" value="BBZ24073.1"/>
    <property type="molecule type" value="Genomic_DNA"/>
</dbReference>
<name>A0A7I7X5E5_9MYCO</name>
<dbReference type="InterPro" id="IPR023198">
    <property type="entry name" value="PGP-like_dom2"/>
</dbReference>
<evidence type="ECO:0000313" key="1">
    <source>
        <dbReference type="EMBL" id="BBZ24073.1"/>
    </source>
</evidence>
<sequence length="228" mass="23950">MGGQPAVLFDIDGTLVDSNYLHVYAWQRSFAELHIEVECWRIHRAIGMDGAELVRTLSGDADEDVRQRLHGLHSRYYLESAELLAPLPGARALLESVAALGLPVVLATSAPEDELAVLRKVLACDELIAAVTSSADVDVAKPHPGIIGVALDRVGATAESAVFVGDAVWDAKACARAGVVSIGLLSGGVCRSELDNAGAAAVFDNAEDLSAHLDQTPICEFASGRGPQ</sequence>
<dbReference type="InterPro" id="IPR050155">
    <property type="entry name" value="HAD-like_hydrolase_sf"/>
</dbReference>
<dbReference type="GO" id="GO:0008967">
    <property type="term" value="F:phosphoglycolate phosphatase activity"/>
    <property type="evidence" value="ECO:0007669"/>
    <property type="project" value="TreeGrafter"/>
</dbReference>
<keyword evidence="2" id="KW-1185">Reference proteome</keyword>
<dbReference type="AlphaFoldDB" id="A0A7I7X5E5"/>
<dbReference type="GO" id="GO:0006281">
    <property type="term" value="P:DNA repair"/>
    <property type="evidence" value="ECO:0007669"/>
    <property type="project" value="TreeGrafter"/>
</dbReference>
<dbReference type="Gene3D" id="3.40.50.1000">
    <property type="entry name" value="HAD superfamily/HAD-like"/>
    <property type="match status" value="1"/>
</dbReference>
<dbReference type="InterPro" id="IPR023214">
    <property type="entry name" value="HAD_sf"/>
</dbReference>
<dbReference type="SFLD" id="SFLDG01129">
    <property type="entry name" value="C1.5:_HAD__Beta-PGM__Phosphata"/>
    <property type="match status" value="1"/>
</dbReference>
<dbReference type="PANTHER" id="PTHR43434:SF16">
    <property type="entry name" value="BLL8046 PROTEIN"/>
    <property type="match status" value="1"/>
</dbReference>
<dbReference type="Proteomes" id="UP000467260">
    <property type="component" value="Chromosome"/>
</dbReference>
<proteinExistence type="predicted"/>
<dbReference type="SFLD" id="SFLDG01135">
    <property type="entry name" value="C1.5.6:_HAD__Beta-PGM__Phospha"/>
    <property type="match status" value="1"/>
</dbReference>
<dbReference type="Gene3D" id="1.10.150.240">
    <property type="entry name" value="Putative phosphatase, domain 2"/>
    <property type="match status" value="1"/>
</dbReference>
<protein>
    <submittedName>
        <fullName evidence="1">Haloacid dehalogenase</fullName>
    </submittedName>
</protein>
<dbReference type="InterPro" id="IPR036412">
    <property type="entry name" value="HAD-like_sf"/>
</dbReference>
<dbReference type="GO" id="GO:0005829">
    <property type="term" value="C:cytosol"/>
    <property type="evidence" value="ECO:0007669"/>
    <property type="project" value="TreeGrafter"/>
</dbReference>